<dbReference type="GO" id="GO:0005783">
    <property type="term" value="C:endoplasmic reticulum"/>
    <property type="evidence" value="ECO:0007669"/>
    <property type="project" value="TreeGrafter"/>
</dbReference>
<evidence type="ECO:0000259" key="3">
    <source>
        <dbReference type="Pfam" id="PF12955"/>
    </source>
</evidence>
<keyword evidence="1" id="KW-0812">Transmembrane</keyword>
<protein>
    <recommendedName>
        <fullName evidence="3">Vacuolar sorting protein Vps3844 C-terminal domain-containing protein</fullName>
    </recommendedName>
</protein>
<evidence type="ECO:0000256" key="2">
    <source>
        <dbReference type="SAM" id="SignalP"/>
    </source>
</evidence>
<organism evidence="4 5">
    <name type="scientific">Wolfiporia cocos (strain MD-104)</name>
    <name type="common">Brown rot fungus</name>
    <dbReference type="NCBI Taxonomy" id="742152"/>
    <lineage>
        <taxon>Eukaryota</taxon>
        <taxon>Fungi</taxon>
        <taxon>Dikarya</taxon>
        <taxon>Basidiomycota</taxon>
        <taxon>Agaricomycotina</taxon>
        <taxon>Agaricomycetes</taxon>
        <taxon>Polyporales</taxon>
        <taxon>Phaeolaceae</taxon>
        <taxon>Wolfiporia</taxon>
    </lineage>
</organism>
<keyword evidence="1" id="KW-1133">Transmembrane helix</keyword>
<evidence type="ECO:0000313" key="5">
    <source>
        <dbReference type="Proteomes" id="UP000218811"/>
    </source>
</evidence>
<evidence type="ECO:0000313" key="4">
    <source>
        <dbReference type="EMBL" id="PCH36031.1"/>
    </source>
</evidence>
<accession>A0A2H3J224</accession>
<gene>
    <name evidence="4" type="ORF">WOLCODRAFT_140191</name>
</gene>
<sequence>MRALSACLLLASSCYATRVYFHPDVPALPAVVTPRGAGVALSRHLGLDFHEYLEEDSELLYYASQQESFVGFGPGAAVLLSVGEDVAADVLPSTFKQTFVIDPEPSPETLSSLVSTYLDRAQHAYSHIFTETTLPEHAPRILDTFSVPSSANERFVSEMSTLVGFIDIDDVPTDKFTAVELTGLSALAEEYGHDSEQYTTAAATLETFIERVLMRHSIKLAVMVVPSFAQTAKRQDANAFQPPQSPLPPPVVHPAEPVDAVATCHASVEACANVTSSCSGHGECVQASKAGRTCFVCACASTRDTRGRTEYWAGSACERQDVSGPFVLLTGTVVALIILVGGSIALLSGVGDQELPNTLTGGVVPTTRKD</sequence>
<feature type="signal peptide" evidence="2">
    <location>
        <begin position="1"/>
        <end position="16"/>
    </location>
</feature>
<dbReference type="Pfam" id="PF12955">
    <property type="entry name" value="Vps3844_C"/>
    <property type="match status" value="1"/>
</dbReference>
<dbReference type="STRING" id="742152.A0A2H3J224"/>
<dbReference type="OMA" id="WAGQSCE"/>
<dbReference type="Proteomes" id="UP000218811">
    <property type="component" value="Unassembled WGS sequence"/>
</dbReference>
<proteinExistence type="predicted"/>
<dbReference type="InterPro" id="IPR053065">
    <property type="entry name" value="Archenteron_Induction-Rel"/>
</dbReference>
<keyword evidence="1" id="KW-0472">Membrane</keyword>
<name>A0A2H3J224_WOLCO</name>
<dbReference type="PANTHER" id="PTHR36853:SF1">
    <property type="entry name" value="DUF3844 DOMAIN-CONTAINING PROTEIN"/>
    <property type="match status" value="1"/>
</dbReference>
<evidence type="ECO:0000256" key="1">
    <source>
        <dbReference type="SAM" id="Phobius"/>
    </source>
</evidence>
<dbReference type="EMBL" id="KB467865">
    <property type="protein sequence ID" value="PCH36031.1"/>
    <property type="molecule type" value="Genomic_DNA"/>
</dbReference>
<feature type="domain" description="Vacuolar sorting protein Vps3844 C-terminal" evidence="3">
    <location>
        <begin position="264"/>
        <end position="360"/>
    </location>
</feature>
<dbReference type="OrthoDB" id="5583277at2759"/>
<feature type="transmembrane region" description="Helical" evidence="1">
    <location>
        <begin position="326"/>
        <end position="347"/>
    </location>
</feature>
<reference evidence="4 5" key="1">
    <citation type="journal article" date="2012" name="Science">
        <title>The Paleozoic origin of enzymatic lignin decomposition reconstructed from 31 fungal genomes.</title>
        <authorList>
            <person name="Floudas D."/>
            <person name="Binder M."/>
            <person name="Riley R."/>
            <person name="Barry K."/>
            <person name="Blanchette R.A."/>
            <person name="Henrissat B."/>
            <person name="Martinez A.T."/>
            <person name="Otillar R."/>
            <person name="Spatafora J.W."/>
            <person name="Yadav J.S."/>
            <person name="Aerts A."/>
            <person name="Benoit I."/>
            <person name="Boyd A."/>
            <person name="Carlson A."/>
            <person name="Copeland A."/>
            <person name="Coutinho P.M."/>
            <person name="de Vries R.P."/>
            <person name="Ferreira P."/>
            <person name="Findley K."/>
            <person name="Foster B."/>
            <person name="Gaskell J."/>
            <person name="Glotzer D."/>
            <person name="Gorecki P."/>
            <person name="Heitman J."/>
            <person name="Hesse C."/>
            <person name="Hori C."/>
            <person name="Igarashi K."/>
            <person name="Jurgens J.A."/>
            <person name="Kallen N."/>
            <person name="Kersten P."/>
            <person name="Kohler A."/>
            <person name="Kuees U."/>
            <person name="Kumar T.K.A."/>
            <person name="Kuo A."/>
            <person name="LaButti K."/>
            <person name="Larrondo L.F."/>
            <person name="Lindquist E."/>
            <person name="Ling A."/>
            <person name="Lombard V."/>
            <person name="Lucas S."/>
            <person name="Lundell T."/>
            <person name="Martin R."/>
            <person name="McLaughlin D.J."/>
            <person name="Morgenstern I."/>
            <person name="Morin E."/>
            <person name="Murat C."/>
            <person name="Nagy L.G."/>
            <person name="Nolan M."/>
            <person name="Ohm R.A."/>
            <person name="Patyshakuliyeva A."/>
            <person name="Rokas A."/>
            <person name="Ruiz-Duenas F.J."/>
            <person name="Sabat G."/>
            <person name="Salamov A."/>
            <person name="Samejima M."/>
            <person name="Schmutz J."/>
            <person name="Slot J.C."/>
            <person name="St John F."/>
            <person name="Stenlid J."/>
            <person name="Sun H."/>
            <person name="Sun S."/>
            <person name="Syed K."/>
            <person name="Tsang A."/>
            <person name="Wiebenga A."/>
            <person name="Young D."/>
            <person name="Pisabarro A."/>
            <person name="Eastwood D.C."/>
            <person name="Martin F."/>
            <person name="Cullen D."/>
            <person name="Grigoriev I.V."/>
            <person name="Hibbett D.S."/>
        </authorList>
    </citation>
    <scope>NUCLEOTIDE SEQUENCE [LARGE SCALE GENOMIC DNA]</scope>
    <source>
        <strain evidence="4 5">MD-104</strain>
    </source>
</reference>
<keyword evidence="2" id="KW-0732">Signal</keyword>
<keyword evidence="5" id="KW-1185">Reference proteome</keyword>
<feature type="chain" id="PRO_5013890938" description="Vacuolar sorting protein Vps3844 C-terminal domain-containing protein" evidence="2">
    <location>
        <begin position="17"/>
        <end position="370"/>
    </location>
</feature>
<dbReference type="InterPro" id="IPR024382">
    <property type="entry name" value="Vps3844_C"/>
</dbReference>
<dbReference type="AlphaFoldDB" id="A0A2H3J224"/>
<dbReference type="PANTHER" id="PTHR36853">
    <property type="entry name" value="EXPRESSED PROTEIN"/>
    <property type="match status" value="1"/>
</dbReference>